<feature type="domain" description="Major facilitator superfamily (MFS) profile" evidence="11">
    <location>
        <begin position="13"/>
        <end position="401"/>
    </location>
</feature>
<feature type="transmembrane region" description="Helical" evidence="10">
    <location>
        <begin position="137"/>
        <end position="162"/>
    </location>
</feature>
<keyword evidence="13" id="KW-1185">Reference proteome</keyword>
<protein>
    <recommendedName>
        <fullName evidence="10">Bcr/CflA family efflux transporter</fullName>
    </recommendedName>
</protein>
<dbReference type="PROSITE" id="PS00216">
    <property type="entry name" value="SUGAR_TRANSPORT_1"/>
    <property type="match status" value="1"/>
</dbReference>
<evidence type="ECO:0000256" key="5">
    <source>
        <dbReference type="ARBA" id="ARBA00022448"/>
    </source>
</evidence>
<organism evidence="12 13">
    <name type="scientific">Xaviernesmea oryzae</name>
    <dbReference type="NCBI Taxonomy" id="464029"/>
    <lineage>
        <taxon>Bacteria</taxon>
        <taxon>Pseudomonadati</taxon>
        <taxon>Pseudomonadota</taxon>
        <taxon>Alphaproteobacteria</taxon>
        <taxon>Hyphomicrobiales</taxon>
        <taxon>Rhizobiaceae</taxon>
        <taxon>Rhizobium/Agrobacterium group</taxon>
        <taxon>Xaviernesmea</taxon>
    </lineage>
</organism>
<evidence type="ECO:0000256" key="2">
    <source>
        <dbReference type="ARBA" id="ARBA00004651"/>
    </source>
</evidence>
<gene>
    <name evidence="12" type="ORF">SAMN02982989_0376</name>
</gene>
<dbReference type="InterPro" id="IPR005829">
    <property type="entry name" value="Sugar_transporter_CS"/>
</dbReference>
<evidence type="ECO:0000256" key="4">
    <source>
        <dbReference type="ARBA" id="ARBA00007520"/>
    </source>
</evidence>
<keyword evidence="10" id="KW-0997">Cell inner membrane</keyword>
<dbReference type="GO" id="GO:0005886">
    <property type="term" value="C:plasma membrane"/>
    <property type="evidence" value="ECO:0007669"/>
    <property type="project" value="UniProtKB-SubCell"/>
</dbReference>
<feature type="transmembrane region" description="Helical" evidence="10">
    <location>
        <begin position="285"/>
        <end position="305"/>
    </location>
</feature>
<evidence type="ECO:0000256" key="7">
    <source>
        <dbReference type="ARBA" id="ARBA00022692"/>
    </source>
</evidence>
<evidence type="ECO:0000256" key="10">
    <source>
        <dbReference type="RuleBase" id="RU365088"/>
    </source>
</evidence>
<name>A0A1X7CJ32_9HYPH</name>
<evidence type="ECO:0000313" key="13">
    <source>
        <dbReference type="Proteomes" id="UP000192903"/>
    </source>
</evidence>
<dbReference type="InterPro" id="IPR004812">
    <property type="entry name" value="Efflux_drug-R_Bcr/CmlA"/>
</dbReference>
<feature type="transmembrane region" description="Helical" evidence="10">
    <location>
        <begin position="104"/>
        <end position="125"/>
    </location>
</feature>
<dbReference type="PANTHER" id="PTHR23502:SF132">
    <property type="entry name" value="POLYAMINE TRANSPORTER 2-RELATED"/>
    <property type="match status" value="1"/>
</dbReference>
<dbReference type="Gene3D" id="1.20.1720.10">
    <property type="entry name" value="Multidrug resistance protein D"/>
    <property type="match status" value="1"/>
</dbReference>
<keyword evidence="8 10" id="KW-1133">Transmembrane helix</keyword>
<dbReference type="STRING" id="464029.SAMN02982989_0376"/>
<feature type="transmembrane region" description="Helical" evidence="10">
    <location>
        <begin position="311"/>
        <end position="334"/>
    </location>
</feature>
<evidence type="ECO:0000256" key="8">
    <source>
        <dbReference type="ARBA" id="ARBA00022989"/>
    </source>
</evidence>
<dbReference type="CDD" id="cd17320">
    <property type="entry name" value="MFS_MdfA_MDR_like"/>
    <property type="match status" value="1"/>
</dbReference>
<comment type="similarity">
    <text evidence="3 10">Belongs to the major facilitator superfamily. Bcr/CmlA family.</text>
</comment>
<accession>A0A1X7CJ32</accession>
<feature type="transmembrane region" description="Helical" evidence="10">
    <location>
        <begin position="346"/>
        <end position="364"/>
    </location>
</feature>
<comment type="similarity">
    <text evidence="4">Belongs to the major facilitator superfamily. TCR/Tet family.</text>
</comment>
<dbReference type="InterPro" id="IPR020846">
    <property type="entry name" value="MFS_dom"/>
</dbReference>
<reference evidence="13" key="1">
    <citation type="submission" date="2017-04" db="EMBL/GenBank/DDBJ databases">
        <authorList>
            <person name="Varghese N."/>
            <person name="Submissions S."/>
        </authorList>
    </citation>
    <scope>NUCLEOTIDE SEQUENCE [LARGE SCALE GENOMIC DNA]</scope>
    <source>
        <strain evidence="13">B4P</strain>
    </source>
</reference>
<feature type="transmembrane region" description="Helical" evidence="10">
    <location>
        <begin position="207"/>
        <end position="232"/>
    </location>
</feature>
<keyword evidence="5 10" id="KW-0813">Transport</keyword>
<feature type="transmembrane region" description="Helical" evidence="10">
    <location>
        <begin position="252"/>
        <end position="273"/>
    </location>
</feature>
<dbReference type="SUPFAM" id="SSF103473">
    <property type="entry name" value="MFS general substrate transporter"/>
    <property type="match status" value="1"/>
</dbReference>
<feature type="transmembrane region" description="Helical" evidence="10">
    <location>
        <begin position="168"/>
        <end position="187"/>
    </location>
</feature>
<dbReference type="InterPro" id="IPR001958">
    <property type="entry name" value="Tet-R_TetA/multi-R_MdtG-like"/>
</dbReference>
<feature type="transmembrane region" description="Helical" evidence="10">
    <location>
        <begin position="79"/>
        <end position="98"/>
    </location>
</feature>
<evidence type="ECO:0000256" key="9">
    <source>
        <dbReference type="ARBA" id="ARBA00023136"/>
    </source>
</evidence>
<sequence length="401" mass="41698">MPRTPALMSERRTTIIGALLTAIGPISMAIYTPAMPELVHAFATTEAAIKMSLSLYFAGFALAQLVAGPVSDAFGRKTASLSFLLIYLAGSLLAAFAPTVEWVLAGRLIQGIGASVGITVSRAIVRDQFNGGDAARIINTMGIILAIGPSLGPTVGGLALAAFGWRSVFLLMVGFGALLIFLSTVCLKETTVPDRSRLKPLRLLEAYAEIVALPRFLFTALVLAGAVGSMYAQAAVLPFILIEKVGLTPTQFGMSMLMQSGFFLMGSVCLRVISKWLPAERAPVVGLMFSGAGGIIMAFSVFFLSPTFLSVMGPVALCAFGIAFVSPYMTAAGLIPFPHIAGSASAMMGFIQMGAGFLGGVAAASIGSPLLAFGIIIPAMHIIAVLGYIGFRITSRPASGT</sequence>
<dbReference type="NCBIfam" id="TIGR00710">
    <property type="entry name" value="efflux_Bcr_CflA"/>
    <property type="match status" value="1"/>
</dbReference>
<comment type="caution">
    <text evidence="10">Lacks conserved residue(s) required for the propagation of feature annotation.</text>
</comment>
<dbReference type="PRINTS" id="PR01035">
    <property type="entry name" value="TCRTETA"/>
</dbReference>
<feature type="transmembrane region" description="Helical" evidence="10">
    <location>
        <begin position="370"/>
        <end position="391"/>
    </location>
</feature>
<dbReference type="EMBL" id="FXAF01000001">
    <property type="protein sequence ID" value="SME97408.1"/>
    <property type="molecule type" value="Genomic_DNA"/>
</dbReference>
<comment type="function">
    <text evidence="1">Resistance to tetracycline by an active tetracycline efflux. This is an energy-dependent process that decreases the accumulation of the antibiotic in whole cells. This protein functions as a metal-tetracycline/H(+) antiporter.</text>
</comment>
<evidence type="ECO:0000256" key="3">
    <source>
        <dbReference type="ARBA" id="ARBA00006236"/>
    </source>
</evidence>
<dbReference type="InterPro" id="IPR036259">
    <property type="entry name" value="MFS_trans_sf"/>
</dbReference>
<dbReference type="Pfam" id="PF07690">
    <property type="entry name" value="MFS_1"/>
    <property type="match status" value="1"/>
</dbReference>
<dbReference type="PROSITE" id="PS50850">
    <property type="entry name" value="MFS"/>
    <property type="match status" value="1"/>
</dbReference>
<dbReference type="AlphaFoldDB" id="A0A1X7CJ32"/>
<keyword evidence="7 10" id="KW-0812">Transmembrane</keyword>
<dbReference type="PANTHER" id="PTHR23502">
    <property type="entry name" value="MAJOR FACILITATOR SUPERFAMILY"/>
    <property type="match status" value="1"/>
</dbReference>
<comment type="subcellular location">
    <subcellularLocation>
        <location evidence="10">Cell inner membrane</location>
        <topology evidence="10">Multi-pass membrane protein</topology>
    </subcellularLocation>
    <subcellularLocation>
        <location evidence="2">Cell membrane</location>
        <topology evidence="2">Multi-pass membrane protein</topology>
    </subcellularLocation>
</comment>
<evidence type="ECO:0000313" key="12">
    <source>
        <dbReference type="EMBL" id="SME97408.1"/>
    </source>
</evidence>
<dbReference type="GO" id="GO:1990961">
    <property type="term" value="P:xenobiotic detoxification by transmembrane export across the plasma membrane"/>
    <property type="evidence" value="ECO:0007669"/>
    <property type="project" value="InterPro"/>
</dbReference>
<keyword evidence="6" id="KW-1003">Cell membrane</keyword>
<evidence type="ECO:0000259" key="11">
    <source>
        <dbReference type="PROSITE" id="PS50850"/>
    </source>
</evidence>
<evidence type="ECO:0000256" key="6">
    <source>
        <dbReference type="ARBA" id="ARBA00022475"/>
    </source>
</evidence>
<feature type="transmembrane region" description="Helical" evidence="10">
    <location>
        <begin position="51"/>
        <end position="67"/>
    </location>
</feature>
<proteinExistence type="inferred from homology"/>
<dbReference type="InterPro" id="IPR011701">
    <property type="entry name" value="MFS"/>
</dbReference>
<dbReference type="Proteomes" id="UP000192903">
    <property type="component" value="Unassembled WGS sequence"/>
</dbReference>
<evidence type="ECO:0000256" key="1">
    <source>
        <dbReference type="ARBA" id="ARBA00003279"/>
    </source>
</evidence>
<dbReference type="GO" id="GO:0042910">
    <property type="term" value="F:xenobiotic transmembrane transporter activity"/>
    <property type="evidence" value="ECO:0007669"/>
    <property type="project" value="InterPro"/>
</dbReference>
<keyword evidence="9 10" id="KW-0472">Membrane</keyword>